<proteinExistence type="predicted"/>
<dbReference type="PANTHER" id="PTHR13360:SF1">
    <property type="entry name" value="ACTIVATING SIGNAL COINTEGRATOR 1 COMPLEX SUBUNIT 1"/>
    <property type="match status" value="1"/>
</dbReference>
<feature type="compositionally biased region" description="Low complexity" evidence="1">
    <location>
        <begin position="565"/>
        <end position="577"/>
    </location>
</feature>
<evidence type="ECO:0000256" key="1">
    <source>
        <dbReference type="SAM" id="MobiDB-lite"/>
    </source>
</evidence>
<dbReference type="EMBL" id="KL142376">
    <property type="protein sequence ID" value="KDR77687.1"/>
    <property type="molecule type" value="Genomic_DNA"/>
</dbReference>
<feature type="region of interest" description="Disordered" evidence="1">
    <location>
        <begin position="559"/>
        <end position="601"/>
    </location>
</feature>
<dbReference type="Proteomes" id="UP000027222">
    <property type="component" value="Unassembled WGS sequence"/>
</dbReference>
<feature type="region of interest" description="Disordered" evidence="1">
    <location>
        <begin position="220"/>
        <end position="240"/>
    </location>
</feature>
<name>A0A067T5Q0_GALM3</name>
<feature type="compositionally biased region" description="Polar residues" evidence="1">
    <location>
        <begin position="1"/>
        <end position="11"/>
    </location>
</feature>
<dbReference type="GO" id="GO:0005634">
    <property type="term" value="C:nucleus"/>
    <property type="evidence" value="ECO:0007669"/>
    <property type="project" value="TreeGrafter"/>
</dbReference>
<organism evidence="3 4">
    <name type="scientific">Galerina marginata (strain CBS 339.88)</name>
    <dbReference type="NCBI Taxonomy" id="685588"/>
    <lineage>
        <taxon>Eukaryota</taxon>
        <taxon>Fungi</taxon>
        <taxon>Dikarya</taxon>
        <taxon>Basidiomycota</taxon>
        <taxon>Agaricomycotina</taxon>
        <taxon>Agaricomycetes</taxon>
        <taxon>Agaricomycetidae</taxon>
        <taxon>Agaricales</taxon>
        <taxon>Agaricineae</taxon>
        <taxon>Strophariaceae</taxon>
        <taxon>Galerina</taxon>
    </lineage>
</organism>
<dbReference type="Gene3D" id="3.90.1140.10">
    <property type="entry name" value="Cyclic phosphodiesterase"/>
    <property type="match status" value="2"/>
</dbReference>
<reference evidence="4" key="1">
    <citation type="journal article" date="2014" name="Proc. Natl. Acad. Sci. U.S.A.">
        <title>Extensive sampling of basidiomycete genomes demonstrates inadequacy of the white-rot/brown-rot paradigm for wood decay fungi.</title>
        <authorList>
            <person name="Riley R."/>
            <person name="Salamov A.A."/>
            <person name="Brown D.W."/>
            <person name="Nagy L.G."/>
            <person name="Floudas D."/>
            <person name="Held B.W."/>
            <person name="Levasseur A."/>
            <person name="Lombard V."/>
            <person name="Morin E."/>
            <person name="Otillar R."/>
            <person name="Lindquist E.A."/>
            <person name="Sun H."/>
            <person name="LaButti K.M."/>
            <person name="Schmutz J."/>
            <person name="Jabbour D."/>
            <person name="Luo H."/>
            <person name="Baker S.E."/>
            <person name="Pisabarro A.G."/>
            <person name="Walton J.D."/>
            <person name="Blanchette R.A."/>
            <person name="Henrissat B."/>
            <person name="Martin F."/>
            <person name="Cullen D."/>
            <person name="Hibbett D.S."/>
            <person name="Grigoriev I.V."/>
        </authorList>
    </citation>
    <scope>NUCLEOTIDE SEQUENCE [LARGE SCALE GENOMIC DNA]</scope>
    <source>
        <strain evidence="4">CBS 339.88</strain>
    </source>
</reference>
<sequence>MSTSLASTSNPAHFDQESRIDIPPSADANPRTSNLEEQGSIPAGGTAPRGNRGRGKGRGTGGRRGRGGRGAHPLKPNVGPELQKADPDGPSVAIPEDKPRKLRPTHFLALPLHNHPSLRAQISAFQNALFELSSEVDLQGLNGNSGESTVPPKAGDSPTAGSDARRTTEPKPDPTHKSKQKRKVTPSPIVQGLDTSIVIDPRRMHMTLGVMALSLEVDDPEAKANSAPDDPVTTPPSSVPTTLRAVSLNQTMQVDGEGASRLSIPNLTSLPQDPTAIHSQMEMEAEQRPIVQSVVAPTLNAPTASELERQSELEAATLTSNPISPPKQKTIASALALLASLKPRISEILGGSKGVCVPLEVMDVMKTERMRIRPTNQAREPIGKGKEKEKEVGGDAGGGVEETDQVGDGYKDLKMVAEVESGMGLAAENVDGIKHAPQQDEEKVGAGVLFVGPGKVALKDEDEERQKLRKVTDLIFKTFKQEGYIVDNRPLKLHCTILNASHRKPARRIPFSYSDILSSPAVRLISDVAVDVTGNPAGDVSDTPPAGIAAKITVSIDPTRTPCHSSVPEPVPDSSPEVKLENPPFKNKQEKRQYPPPVKVPPPLPVNLGTYRVEEVQLWAMGSRGANNGEEGVGRREVLGSMEGEVAVKTNYLICWARPKLEY</sequence>
<feature type="region of interest" description="Disordered" evidence="1">
    <location>
        <begin position="140"/>
        <end position="189"/>
    </location>
</feature>
<dbReference type="HOGENOM" id="CLU_413902_0_0_1"/>
<gene>
    <name evidence="3" type="ORF">GALMADRAFT_209962</name>
</gene>
<evidence type="ECO:0000259" key="2">
    <source>
        <dbReference type="Pfam" id="PF10469"/>
    </source>
</evidence>
<keyword evidence="4" id="KW-1185">Reference proteome</keyword>
<feature type="domain" description="A-kinase anchor protein 7-like phosphoesterase" evidence="2">
    <location>
        <begin position="104"/>
        <end position="218"/>
    </location>
</feature>
<feature type="region of interest" description="Disordered" evidence="1">
    <location>
        <begin position="1"/>
        <end position="98"/>
    </location>
</feature>
<dbReference type="InterPro" id="IPR009210">
    <property type="entry name" value="ASCC1"/>
</dbReference>
<accession>A0A067T5Q0</accession>
<feature type="compositionally biased region" description="Basic and acidic residues" evidence="1">
    <location>
        <begin position="163"/>
        <end position="176"/>
    </location>
</feature>
<feature type="region of interest" description="Disordered" evidence="1">
    <location>
        <begin position="379"/>
        <end position="405"/>
    </location>
</feature>
<dbReference type="GO" id="GO:0006355">
    <property type="term" value="P:regulation of DNA-templated transcription"/>
    <property type="evidence" value="ECO:0007669"/>
    <property type="project" value="TreeGrafter"/>
</dbReference>
<evidence type="ECO:0000313" key="3">
    <source>
        <dbReference type="EMBL" id="KDR77687.1"/>
    </source>
</evidence>
<dbReference type="Pfam" id="PF10469">
    <property type="entry name" value="AKAP7_NLS"/>
    <property type="match status" value="1"/>
</dbReference>
<dbReference type="PANTHER" id="PTHR13360">
    <property type="entry name" value="ACTIVATING SIGNAL COINTEGRATOR 1 COMPLEX SUBUNIT 1"/>
    <property type="match status" value="1"/>
</dbReference>
<dbReference type="InterPro" id="IPR019510">
    <property type="entry name" value="AKAP7-like_phosphoesterase"/>
</dbReference>
<dbReference type="AlphaFoldDB" id="A0A067T5Q0"/>
<feature type="compositionally biased region" description="Basic residues" evidence="1">
    <location>
        <begin position="51"/>
        <end position="69"/>
    </location>
</feature>
<evidence type="ECO:0000313" key="4">
    <source>
        <dbReference type="Proteomes" id="UP000027222"/>
    </source>
</evidence>
<dbReference type="OrthoDB" id="277832at2759"/>
<dbReference type="GO" id="GO:0006307">
    <property type="term" value="P:DNA alkylation repair"/>
    <property type="evidence" value="ECO:0007669"/>
    <property type="project" value="InterPro"/>
</dbReference>
<dbReference type="STRING" id="685588.A0A067T5Q0"/>
<protein>
    <recommendedName>
        <fullName evidence="2">A-kinase anchor protein 7-like phosphoesterase domain-containing protein</fullName>
    </recommendedName>
</protein>
<feature type="compositionally biased region" description="Basic and acidic residues" evidence="1">
    <location>
        <begin position="381"/>
        <end position="393"/>
    </location>
</feature>